<comment type="similarity">
    <text evidence="1 2">Belongs to the band 7/mec-2 family. HflK subfamily.</text>
</comment>
<evidence type="ECO:0000259" key="4">
    <source>
        <dbReference type="SMART" id="SM00244"/>
    </source>
</evidence>
<dbReference type="PANTHER" id="PTHR42911:SF2">
    <property type="entry name" value="PROHIBITIN FAMILY PROTEIN"/>
    <property type="match status" value="1"/>
</dbReference>
<reference evidence="5 6" key="1">
    <citation type="submission" date="2016-01" db="EMBL/GenBank/DDBJ databases">
        <title>Whole genome sequencing of Bhargavaea cecembensis T14.</title>
        <authorList>
            <person name="Hong K.W."/>
        </authorList>
    </citation>
    <scope>NUCLEOTIDE SEQUENCE [LARGE SCALE GENOMIC DNA]</scope>
    <source>
        <strain evidence="5 6">T14</strain>
    </source>
</reference>
<dbReference type="SMART" id="SM00244">
    <property type="entry name" value="PHB"/>
    <property type="match status" value="1"/>
</dbReference>
<evidence type="ECO:0000256" key="2">
    <source>
        <dbReference type="RuleBase" id="RU364113"/>
    </source>
</evidence>
<dbReference type="EMBL" id="LQNT01000001">
    <property type="protein sequence ID" value="KZE39831.1"/>
    <property type="molecule type" value="Genomic_DNA"/>
</dbReference>
<sequence>MSVKRILTIAGMAVAGLVLIILAFTTWYTVDEGEQAVIITFGKADETITESGLKFKLPWPVQKVEKLSKETFSTTFGYNQDEDGNLISYDKETKMITGDEYIVLADLVVQWKITEPVKYLFNSENPRELLHDATAASIRSIIGSSPIDDALTDGKAEIEAETRDLLSTLVDKYDIGISIQGVKLQDVELPNEEVRSAFTAVTDARETKSTKINQAKKYENQKKNEATGERDAILSRAQGDKTSRIEQAHGDVAVFNKLYGEYRDNQEITRERLVLETLEQVLPGAKIYIMNDGEGTVKYLPIQPPQQAAPQSTDQNAQEEGGENNGQ</sequence>
<evidence type="ECO:0000256" key="3">
    <source>
        <dbReference type="SAM" id="MobiDB-lite"/>
    </source>
</evidence>
<dbReference type="Pfam" id="PF01145">
    <property type="entry name" value="Band_7"/>
    <property type="match status" value="1"/>
</dbReference>
<dbReference type="Gene3D" id="3.30.479.30">
    <property type="entry name" value="Band 7 domain"/>
    <property type="match status" value="1"/>
</dbReference>
<keyword evidence="2" id="KW-0472">Membrane</keyword>
<comment type="subunit">
    <text evidence="2">HflC and HflK may interact to form a multimeric complex.</text>
</comment>
<proteinExistence type="inferred from homology"/>
<protein>
    <recommendedName>
        <fullName evidence="2">Protein HflK</fullName>
    </recommendedName>
</protein>
<dbReference type="AlphaFoldDB" id="A0A163G6Z2"/>
<feature type="region of interest" description="Disordered" evidence="3">
    <location>
        <begin position="300"/>
        <end position="327"/>
    </location>
</feature>
<dbReference type="SUPFAM" id="SSF117892">
    <property type="entry name" value="Band 7/SPFH domain"/>
    <property type="match status" value="1"/>
</dbReference>
<evidence type="ECO:0000313" key="5">
    <source>
        <dbReference type="EMBL" id="KZE39831.1"/>
    </source>
</evidence>
<organism evidence="5 6">
    <name type="scientific">Bhargavaea cecembensis</name>
    <dbReference type="NCBI Taxonomy" id="394098"/>
    <lineage>
        <taxon>Bacteria</taxon>
        <taxon>Bacillati</taxon>
        <taxon>Bacillota</taxon>
        <taxon>Bacilli</taxon>
        <taxon>Bacillales</taxon>
        <taxon>Caryophanaceae</taxon>
        <taxon>Bhargavaea</taxon>
    </lineage>
</organism>
<comment type="function">
    <text evidence="2">HflC and HflK could encode or regulate a protease.</text>
</comment>
<keyword evidence="2" id="KW-0812">Transmembrane</keyword>
<accession>A0A163G6Z2</accession>
<feature type="domain" description="Band 7" evidence="4">
    <location>
        <begin position="25"/>
        <end position="202"/>
    </location>
</feature>
<keyword evidence="2" id="KW-1133">Transmembrane helix</keyword>
<dbReference type="InterPro" id="IPR010201">
    <property type="entry name" value="HflK"/>
</dbReference>
<dbReference type="GO" id="GO:0016020">
    <property type="term" value="C:membrane"/>
    <property type="evidence" value="ECO:0007669"/>
    <property type="project" value="UniProtKB-SubCell"/>
</dbReference>
<dbReference type="RefSeq" id="WP_063177836.1">
    <property type="nucleotide sequence ID" value="NZ_LQNT01000001.1"/>
</dbReference>
<evidence type="ECO:0000256" key="1">
    <source>
        <dbReference type="ARBA" id="ARBA00006971"/>
    </source>
</evidence>
<comment type="caution">
    <text evidence="5">The sequence shown here is derived from an EMBL/GenBank/DDBJ whole genome shotgun (WGS) entry which is preliminary data.</text>
</comment>
<dbReference type="CDD" id="cd03404">
    <property type="entry name" value="SPFH_HflK"/>
    <property type="match status" value="1"/>
</dbReference>
<dbReference type="InterPro" id="IPR001107">
    <property type="entry name" value="Band_7"/>
</dbReference>
<dbReference type="OrthoDB" id="9779595at2"/>
<dbReference type="Proteomes" id="UP000076490">
    <property type="component" value="Unassembled WGS sequence"/>
</dbReference>
<dbReference type="NCBIfam" id="TIGR01933">
    <property type="entry name" value="hflK"/>
    <property type="match status" value="1"/>
</dbReference>
<name>A0A163G6Z2_9BACL</name>
<evidence type="ECO:0000313" key="6">
    <source>
        <dbReference type="Proteomes" id="UP000076490"/>
    </source>
</evidence>
<gene>
    <name evidence="5" type="ORF">AV656_00615</name>
</gene>
<comment type="subcellular location">
    <subcellularLocation>
        <location evidence="2">Membrane</location>
    </subcellularLocation>
</comment>
<dbReference type="InterPro" id="IPR036013">
    <property type="entry name" value="Band_7/SPFH_dom_sf"/>
</dbReference>
<dbReference type="PANTHER" id="PTHR42911">
    <property type="entry name" value="MODULATOR OF FTSH PROTEASE HFLC"/>
    <property type="match status" value="1"/>
</dbReference>
<feature type="transmembrane region" description="Helical" evidence="2">
    <location>
        <begin position="7"/>
        <end position="30"/>
    </location>
</feature>